<dbReference type="Proteomes" id="UP000032633">
    <property type="component" value="Chromosome"/>
</dbReference>
<evidence type="ECO:0000313" key="1">
    <source>
        <dbReference type="EMBL" id="AJY73605.1"/>
    </source>
</evidence>
<protein>
    <submittedName>
        <fullName evidence="1">Uncharacterized protein</fullName>
    </submittedName>
</protein>
<reference evidence="1 2" key="1">
    <citation type="journal article" date="2015" name="J. Biotechnol.">
        <title>Complete genome sequence of Paenibacillus beijingensis 7188(T) (=DSM 24997(T)), a novel rhizobacterium from jujube garden soil.</title>
        <authorList>
            <person name="Kwak Y."/>
            <person name="Shin J.H."/>
        </authorList>
    </citation>
    <scope>NUCLEOTIDE SEQUENCE [LARGE SCALE GENOMIC DNA]</scope>
    <source>
        <strain evidence="1 2">DSM 24997</strain>
    </source>
</reference>
<evidence type="ECO:0000313" key="2">
    <source>
        <dbReference type="Proteomes" id="UP000032633"/>
    </source>
</evidence>
<sequence length="62" mass="7023">MLAGTKQMMAIHMICWHDFHLEVYKIINTIVAGADDDRKFGNRLGRLRSTGSGIVLFYLTPV</sequence>
<dbReference type="KEGG" id="pbj:VN24_01900"/>
<gene>
    <name evidence="1" type="ORF">VN24_01900</name>
</gene>
<dbReference type="AlphaFoldDB" id="A0A0D5NEN9"/>
<keyword evidence="2" id="KW-1185">Reference proteome</keyword>
<dbReference type="HOGENOM" id="CLU_2899829_0_0_9"/>
<name>A0A0D5NEN9_9BACL</name>
<organism evidence="1 2">
    <name type="scientific">Paenibacillus beijingensis</name>
    <dbReference type="NCBI Taxonomy" id="1126833"/>
    <lineage>
        <taxon>Bacteria</taxon>
        <taxon>Bacillati</taxon>
        <taxon>Bacillota</taxon>
        <taxon>Bacilli</taxon>
        <taxon>Bacillales</taxon>
        <taxon>Paenibacillaceae</taxon>
        <taxon>Paenibacillus</taxon>
    </lineage>
</organism>
<reference evidence="2" key="2">
    <citation type="submission" date="2015-03" db="EMBL/GenBank/DDBJ databases">
        <title>Genome sequence of Paenibacillus beijingensis strain DSM 24997T.</title>
        <authorList>
            <person name="Kwak Y."/>
            <person name="Shin J.-H."/>
        </authorList>
    </citation>
    <scope>NUCLEOTIDE SEQUENCE [LARGE SCALE GENOMIC DNA]</scope>
    <source>
        <strain evidence="2">DSM 24997</strain>
    </source>
</reference>
<dbReference type="EMBL" id="CP011058">
    <property type="protein sequence ID" value="AJY73605.1"/>
    <property type="molecule type" value="Genomic_DNA"/>
</dbReference>
<accession>A0A0D5NEN9</accession>
<proteinExistence type="predicted"/>